<name>A0A8T2ZA50_POPDE</name>
<reference evidence="1" key="1">
    <citation type="journal article" date="2021" name="J. Hered.">
        <title>Genome Assembly of Salicaceae Populus deltoides (Eastern Cottonwood) I-69 Based on Nanopore Sequencing and Hi-C Technologies.</title>
        <authorList>
            <person name="Bai S."/>
            <person name="Wu H."/>
            <person name="Zhang J."/>
            <person name="Pan Z."/>
            <person name="Zhao W."/>
            <person name="Li Z."/>
            <person name="Tong C."/>
        </authorList>
    </citation>
    <scope>NUCLEOTIDE SEQUENCE</scope>
    <source>
        <tissue evidence="1">Leaf</tissue>
    </source>
</reference>
<evidence type="ECO:0000313" key="1">
    <source>
        <dbReference type="EMBL" id="KAH8514161.1"/>
    </source>
</evidence>
<accession>A0A8T2ZA50</accession>
<dbReference type="PANTHER" id="PTHR34206">
    <property type="entry name" value="OS06G0193300 PROTEIN"/>
    <property type="match status" value="1"/>
</dbReference>
<dbReference type="Proteomes" id="UP000807159">
    <property type="component" value="Chromosome 3"/>
</dbReference>
<comment type="caution">
    <text evidence="1">The sequence shown here is derived from an EMBL/GenBank/DDBJ whole genome shotgun (WGS) entry which is preliminary data.</text>
</comment>
<dbReference type="AlphaFoldDB" id="A0A8T2ZA50"/>
<protein>
    <submittedName>
        <fullName evidence="1">Uncharacterized protein</fullName>
    </submittedName>
</protein>
<dbReference type="EMBL" id="JACEGQ020000003">
    <property type="protein sequence ID" value="KAH8514161.1"/>
    <property type="molecule type" value="Genomic_DNA"/>
</dbReference>
<dbReference type="PANTHER" id="PTHR34206:SF1">
    <property type="entry name" value="OS10G0390701 PROTEIN"/>
    <property type="match status" value="1"/>
</dbReference>
<keyword evidence="2" id="KW-1185">Reference proteome</keyword>
<evidence type="ECO:0000313" key="2">
    <source>
        <dbReference type="Proteomes" id="UP000807159"/>
    </source>
</evidence>
<gene>
    <name evidence="1" type="ORF">H0E87_007131</name>
</gene>
<proteinExistence type="predicted"/>
<organism evidence="1 2">
    <name type="scientific">Populus deltoides</name>
    <name type="common">Eastern poplar</name>
    <name type="synonym">Eastern cottonwood</name>
    <dbReference type="NCBI Taxonomy" id="3696"/>
    <lineage>
        <taxon>Eukaryota</taxon>
        <taxon>Viridiplantae</taxon>
        <taxon>Streptophyta</taxon>
        <taxon>Embryophyta</taxon>
        <taxon>Tracheophyta</taxon>
        <taxon>Spermatophyta</taxon>
        <taxon>Magnoliopsida</taxon>
        <taxon>eudicotyledons</taxon>
        <taxon>Gunneridae</taxon>
        <taxon>Pentapetalae</taxon>
        <taxon>rosids</taxon>
        <taxon>fabids</taxon>
        <taxon>Malpighiales</taxon>
        <taxon>Salicaceae</taxon>
        <taxon>Saliceae</taxon>
        <taxon>Populus</taxon>
    </lineage>
</organism>
<sequence>MAVTCFSSPHIPFKKSGPVLKPASKSRMLKQSSHILLKKAPTLLVRSSLKDKVFENQAEGIVCYRDDSGEIICEGFDEGPRFHQPLPSSSYHSRFDFSHPSSILDAEIINLLKQGLHQIFNGGEFDNTANGVIAVQEDCNQNGFNRSC</sequence>